<keyword evidence="5" id="KW-1185">Reference proteome</keyword>
<gene>
    <name evidence="4" type="ORF">SAMN05443550_108226</name>
</gene>
<name>A0A1H4G0K5_9SPHI</name>
<evidence type="ECO:0000256" key="1">
    <source>
        <dbReference type="SAM" id="Phobius"/>
    </source>
</evidence>
<evidence type="ECO:0000259" key="3">
    <source>
        <dbReference type="Pfam" id="PF20299"/>
    </source>
</evidence>
<evidence type="ECO:0000313" key="5">
    <source>
        <dbReference type="Proteomes" id="UP000198850"/>
    </source>
</evidence>
<feature type="domain" description="Nucleotidyltransferase-Associated Rossmannoid Fold" evidence="3">
    <location>
        <begin position="138"/>
        <end position="247"/>
    </location>
</feature>
<feature type="signal peptide" evidence="2">
    <location>
        <begin position="1"/>
        <end position="20"/>
    </location>
</feature>
<sequence length="254" mass="29462">MKIFNTLLLLLILFTYQASAAKTDPEIINLKERVKNLEDYKTNIDNVSKASVQTIKNEMDEELKNKFKDIESAEKILYLLLAIGLPTTAFAIYTLIWGVKKKTTKLIEEKIESIVEKSREDIVRLIDAETTDNKLRTNKQLLVISGDEESSEFIKGFLKRLKFKKVIYRIVGSFNEVPEHDLMIFNTPNSQISQEKIDELMRLTDDEDHHYVAYSTERLTPNSRLNFSNSLFTLYHNILSTLKYSEIAKLIDED</sequence>
<dbReference type="InterPro" id="IPR046877">
    <property type="entry name" value="NARF"/>
</dbReference>
<feature type="transmembrane region" description="Helical" evidence="1">
    <location>
        <begin position="76"/>
        <end position="96"/>
    </location>
</feature>
<dbReference type="Proteomes" id="UP000198850">
    <property type="component" value="Unassembled WGS sequence"/>
</dbReference>
<dbReference type="EMBL" id="FNRA01000008">
    <property type="protein sequence ID" value="SEB02448.1"/>
    <property type="molecule type" value="Genomic_DNA"/>
</dbReference>
<keyword evidence="1" id="KW-1133">Transmembrane helix</keyword>
<accession>A0A1H4G0K5</accession>
<dbReference type="Pfam" id="PF20299">
    <property type="entry name" value="NARF"/>
    <property type="match status" value="1"/>
</dbReference>
<keyword evidence="2" id="KW-0732">Signal</keyword>
<proteinExistence type="predicted"/>
<evidence type="ECO:0000256" key="2">
    <source>
        <dbReference type="SAM" id="SignalP"/>
    </source>
</evidence>
<reference evidence="4 5" key="1">
    <citation type="submission" date="2016-10" db="EMBL/GenBank/DDBJ databases">
        <authorList>
            <person name="de Groot N.N."/>
        </authorList>
    </citation>
    <scope>NUCLEOTIDE SEQUENCE [LARGE SCALE GENOMIC DNA]</scope>
    <source>
        <strain evidence="4 5">DSM 19033</strain>
    </source>
</reference>
<evidence type="ECO:0000313" key="4">
    <source>
        <dbReference type="EMBL" id="SEB02448.1"/>
    </source>
</evidence>
<dbReference type="STRING" id="425514.SAMN05443550_108226"/>
<organism evidence="4 5">
    <name type="scientific">Pedobacter hartonius</name>
    <dbReference type="NCBI Taxonomy" id="425514"/>
    <lineage>
        <taxon>Bacteria</taxon>
        <taxon>Pseudomonadati</taxon>
        <taxon>Bacteroidota</taxon>
        <taxon>Sphingobacteriia</taxon>
        <taxon>Sphingobacteriales</taxon>
        <taxon>Sphingobacteriaceae</taxon>
        <taxon>Pedobacter</taxon>
    </lineage>
</organism>
<dbReference type="RefSeq" id="WP_090558178.1">
    <property type="nucleotide sequence ID" value="NZ_FNRA01000008.1"/>
</dbReference>
<feature type="chain" id="PRO_5011668066" description="Nucleotidyltransferase-Associated Rossmannoid Fold domain-containing protein" evidence="2">
    <location>
        <begin position="21"/>
        <end position="254"/>
    </location>
</feature>
<dbReference type="OrthoDB" id="1494560at2"/>
<dbReference type="AlphaFoldDB" id="A0A1H4G0K5"/>
<keyword evidence="1" id="KW-0472">Membrane</keyword>
<keyword evidence="1" id="KW-0812">Transmembrane</keyword>
<protein>
    <recommendedName>
        <fullName evidence="3">Nucleotidyltransferase-Associated Rossmannoid Fold domain-containing protein</fullName>
    </recommendedName>
</protein>